<comment type="caution">
    <text evidence="2">The sequence shown here is derived from an EMBL/GenBank/DDBJ whole genome shotgun (WGS) entry which is preliminary data.</text>
</comment>
<reference evidence="2" key="1">
    <citation type="journal article" date="2023" name="Nat. Commun.">
        <title>Diploid and tetraploid genomes of Acorus and the evolution of monocots.</title>
        <authorList>
            <person name="Ma L."/>
            <person name="Liu K.W."/>
            <person name="Li Z."/>
            <person name="Hsiao Y.Y."/>
            <person name="Qi Y."/>
            <person name="Fu T."/>
            <person name="Tang G.D."/>
            <person name="Zhang D."/>
            <person name="Sun W.H."/>
            <person name="Liu D.K."/>
            <person name="Li Y."/>
            <person name="Chen G.Z."/>
            <person name="Liu X.D."/>
            <person name="Liao X.Y."/>
            <person name="Jiang Y.T."/>
            <person name="Yu X."/>
            <person name="Hao Y."/>
            <person name="Huang J."/>
            <person name="Zhao X.W."/>
            <person name="Ke S."/>
            <person name="Chen Y.Y."/>
            <person name="Wu W.L."/>
            <person name="Hsu J.L."/>
            <person name="Lin Y.F."/>
            <person name="Huang M.D."/>
            <person name="Li C.Y."/>
            <person name="Huang L."/>
            <person name="Wang Z.W."/>
            <person name="Zhao X."/>
            <person name="Zhong W.Y."/>
            <person name="Peng D.H."/>
            <person name="Ahmad S."/>
            <person name="Lan S."/>
            <person name="Zhang J.S."/>
            <person name="Tsai W.C."/>
            <person name="Van de Peer Y."/>
            <person name="Liu Z.J."/>
        </authorList>
    </citation>
    <scope>NUCLEOTIDE SEQUENCE</scope>
    <source>
        <strain evidence="2">SCP</strain>
    </source>
</reference>
<evidence type="ECO:0000256" key="1">
    <source>
        <dbReference type="ARBA" id="ARBA00009861"/>
    </source>
</evidence>
<dbReference type="Pfam" id="PF02458">
    <property type="entry name" value="Transferase"/>
    <property type="match status" value="1"/>
</dbReference>
<dbReference type="Gene3D" id="3.30.559.10">
    <property type="entry name" value="Chloramphenicol acetyltransferase-like domain"/>
    <property type="match status" value="3"/>
</dbReference>
<dbReference type="PANTHER" id="PTHR31147:SF25">
    <property type="entry name" value="HXXXD-TYPE ACYL-TRANSFERASE FAMILY PROTEIN"/>
    <property type="match status" value="1"/>
</dbReference>
<comment type="similarity">
    <text evidence="1">Belongs to the plant acyltransferase family.</text>
</comment>
<dbReference type="Proteomes" id="UP001179952">
    <property type="component" value="Unassembled WGS sequence"/>
</dbReference>
<dbReference type="InterPro" id="IPR050898">
    <property type="entry name" value="Plant_acyltransferase"/>
</dbReference>
<dbReference type="PANTHER" id="PTHR31147">
    <property type="entry name" value="ACYL TRANSFERASE 4"/>
    <property type="match status" value="1"/>
</dbReference>
<dbReference type="EMBL" id="JAUJYN010000003">
    <property type="protein sequence ID" value="KAK1275639.1"/>
    <property type="molecule type" value="Genomic_DNA"/>
</dbReference>
<evidence type="ECO:0000313" key="2">
    <source>
        <dbReference type="EMBL" id="KAK1275639.1"/>
    </source>
</evidence>
<accession>A0AAV9BG34</accession>
<dbReference type="InterPro" id="IPR023213">
    <property type="entry name" value="CAT-like_dom_sf"/>
</dbReference>
<dbReference type="AlphaFoldDB" id="A0AAV9BG34"/>
<gene>
    <name evidence="2" type="ORF">QJS04_geneDACA003783</name>
</gene>
<organism evidence="2 3">
    <name type="scientific">Acorus gramineus</name>
    <name type="common">Dwarf sweet flag</name>
    <dbReference type="NCBI Taxonomy" id="55184"/>
    <lineage>
        <taxon>Eukaryota</taxon>
        <taxon>Viridiplantae</taxon>
        <taxon>Streptophyta</taxon>
        <taxon>Embryophyta</taxon>
        <taxon>Tracheophyta</taxon>
        <taxon>Spermatophyta</taxon>
        <taxon>Magnoliopsida</taxon>
        <taxon>Liliopsida</taxon>
        <taxon>Acoraceae</taxon>
        <taxon>Acorus</taxon>
    </lineage>
</organism>
<name>A0AAV9BG34_ACOGR</name>
<protein>
    <submittedName>
        <fullName evidence="2">3'-N-debenzoyl-2'-deoxytaxol N-benzoyltransferase</fullName>
    </submittedName>
</protein>
<reference evidence="2" key="2">
    <citation type="submission" date="2023-06" db="EMBL/GenBank/DDBJ databases">
        <authorList>
            <person name="Ma L."/>
            <person name="Liu K.-W."/>
            <person name="Li Z."/>
            <person name="Hsiao Y.-Y."/>
            <person name="Qi Y."/>
            <person name="Fu T."/>
            <person name="Tang G."/>
            <person name="Zhang D."/>
            <person name="Sun W.-H."/>
            <person name="Liu D.-K."/>
            <person name="Li Y."/>
            <person name="Chen G.-Z."/>
            <person name="Liu X.-D."/>
            <person name="Liao X.-Y."/>
            <person name="Jiang Y.-T."/>
            <person name="Yu X."/>
            <person name="Hao Y."/>
            <person name="Huang J."/>
            <person name="Zhao X.-W."/>
            <person name="Ke S."/>
            <person name="Chen Y.-Y."/>
            <person name="Wu W.-L."/>
            <person name="Hsu J.-L."/>
            <person name="Lin Y.-F."/>
            <person name="Huang M.-D."/>
            <person name="Li C.-Y."/>
            <person name="Huang L."/>
            <person name="Wang Z.-W."/>
            <person name="Zhao X."/>
            <person name="Zhong W.-Y."/>
            <person name="Peng D.-H."/>
            <person name="Ahmad S."/>
            <person name="Lan S."/>
            <person name="Zhang J.-S."/>
            <person name="Tsai W.-C."/>
            <person name="Van De Peer Y."/>
            <person name="Liu Z.-J."/>
        </authorList>
    </citation>
    <scope>NUCLEOTIDE SEQUENCE</scope>
    <source>
        <strain evidence="2">SCP</strain>
        <tissue evidence="2">Leaves</tissue>
    </source>
</reference>
<evidence type="ECO:0000313" key="3">
    <source>
        <dbReference type="Proteomes" id="UP001179952"/>
    </source>
</evidence>
<keyword evidence="3" id="KW-1185">Reference proteome</keyword>
<sequence length="416" mass="45682">MATHINPSSFFVERKQTILIKPSRATPNHHLSVSTIDNDPNLDIICQTIYVYLARDDDDKDPVAAIEKGLSEALFYYYPLAGRLTRHDGDGKLRVNCTGEGVPFTPASADCTLASLLLQVTRFACGGFTVGMSLSHAVCDGFGSGQFFRAVAELASGRHDAPTVKPVWERDRLVGTAPPEHLAMPFPVDKSSLASSPLLPSADLVHGSFDVDAESLRRLKTVSSESLTTLEVLGAFVWRAKFRALEMNLDGNTHFSLAIGIRSVISPPLTDGYYGNAFIGSHVIMTGRELCEGPLSKVAMMIKDSKRTAGNAGYVWSWLGIMERANQEKKKIEENGASLIVTDWRHLGLLEADFGWKNSVNVVPVPWGLFGSLDISIFLPPFHLDKSMEGGLRVLMCLPRIAMARFEEEMELLKQN</sequence>
<proteinExistence type="inferred from homology"/>